<comment type="caution">
    <text evidence="2">The sequence shown here is derived from an EMBL/GenBank/DDBJ whole genome shotgun (WGS) entry which is preliminary data.</text>
</comment>
<name>A0A397HNP9_ASPTH</name>
<keyword evidence="3" id="KW-1185">Reference proteome</keyword>
<dbReference type="VEuPathDB" id="FungiDB:CDV56_106715"/>
<dbReference type="PROSITE" id="PS51257">
    <property type="entry name" value="PROKAR_LIPOPROTEIN"/>
    <property type="match status" value="1"/>
</dbReference>
<accession>A0A397HNP9</accession>
<evidence type="ECO:0000256" key="1">
    <source>
        <dbReference type="SAM" id="SignalP"/>
    </source>
</evidence>
<reference evidence="2" key="1">
    <citation type="submission" date="2018-08" db="EMBL/GenBank/DDBJ databases">
        <title>Draft genome sequence of azole-resistant Aspergillus thermomutatus (Neosartorya pseudofischeri) strain HMR AF 39, isolated from a human nasal aspirate.</title>
        <authorList>
            <person name="Parent-Michaud M."/>
            <person name="Dufresne P.J."/>
            <person name="Fournier E."/>
            <person name="Martineau C."/>
            <person name="Moreira S."/>
            <person name="Perkins V."/>
            <person name="De Repentigny L."/>
            <person name="Dufresne S.F."/>
        </authorList>
    </citation>
    <scope>NUCLEOTIDE SEQUENCE [LARGE SCALE GENOMIC DNA]</scope>
    <source>
        <strain evidence="2">HMR AF 39</strain>
    </source>
</reference>
<organism evidence="2 3">
    <name type="scientific">Aspergillus thermomutatus</name>
    <name type="common">Neosartorya pseudofischeri</name>
    <dbReference type="NCBI Taxonomy" id="41047"/>
    <lineage>
        <taxon>Eukaryota</taxon>
        <taxon>Fungi</taxon>
        <taxon>Dikarya</taxon>
        <taxon>Ascomycota</taxon>
        <taxon>Pezizomycotina</taxon>
        <taxon>Eurotiomycetes</taxon>
        <taxon>Eurotiomycetidae</taxon>
        <taxon>Eurotiales</taxon>
        <taxon>Aspergillaceae</taxon>
        <taxon>Aspergillus</taxon>
        <taxon>Aspergillus subgen. Fumigati</taxon>
    </lineage>
</organism>
<feature type="signal peptide" evidence="1">
    <location>
        <begin position="1"/>
        <end position="20"/>
    </location>
</feature>
<gene>
    <name evidence="2" type="ORF">CDV56_106715</name>
</gene>
<evidence type="ECO:0000313" key="3">
    <source>
        <dbReference type="Proteomes" id="UP000215305"/>
    </source>
</evidence>
<dbReference type="OrthoDB" id="5332384at2759"/>
<evidence type="ECO:0000313" key="2">
    <source>
        <dbReference type="EMBL" id="RHZ63226.1"/>
    </source>
</evidence>
<dbReference type="GeneID" id="38128689"/>
<protein>
    <submittedName>
        <fullName evidence="2">Uncharacterized protein</fullName>
    </submittedName>
</protein>
<dbReference type="Proteomes" id="UP000215305">
    <property type="component" value="Unassembled WGS sequence"/>
</dbReference>
<dbReference type="RefSeq" id="XP_026617088.1">
    <property type="nucleotide sequence ID" value="XM_026760334.1"/>
</dbReference>
<dbReference type="AlphaFoldDB" id="A0A397HNP9"/>
<sequence length="177" mass="19269">MRNRLMITAVASLALTSVQACDIVPAVTYTFYGFPDNEPAGHDIAYDCGRGRIAGGVGTFNDPLTFASAPGEFTQCEIIFAPYLHKYLRFEDHCSRCADEWNSSIYHIDIWTGSNTTDGGQDQINCEMSLTPTGSLPIVRNPSANLTVDTTPLYVPGGNPSCNVDHVYSNESAQNFC</sequence>
<feature type="chain" id="PRO_5017416123" evidence="1">
    <location>
        <begin position="21"/>
        <end position="177"/>
    </location>
</feature>
<dbReference type="EMBL" id="NKHU02000030">
    <property type="protein sequence ID" value="RHZ63226.1"/>
    <property type="molecule type" value="Genomic_DNA"/>
</dbReference>
<keyword evidence="1" id="KW-0732">Signal</keyword>
<proteinExistence type="predicted"/>